<evidence type="ECO:0000313" key="1">
    <source>
        <dbReference type="EMBL" id="CEK96400.1"/>
    </source>
</evidence>
<gene>
    <name evidence="1" type="primary">ORF211913</name>
</gene>
<name>A0A0B7BW68_9EUPU</name>
<dbReference type="AlphaFoldDB" id="A0A0B7BW68"/>
<dbReference type="EMBL" id="HACG01049535">
    <property type="protein sequence ID" value="CEK96400.1"/>
    <property type="molecule type" value="Transcribed_RNA"/>
</dbReference>
<sequence length="58" mass="6976">MSRSHTEESMYSWFLYQTVEFELSNPGWWLVNRLVTLSDEDSFKSSLIKFKCKESYLT</sequence>
<reference evidence="1" key="1">
    <citation type="submission" date="2014-12" db="EMBL/GenBank/DDBJ databases">
        <title>Insight into the proteome of Arion vulgaris.</title>
        <authorList>
            <person name="Aradska J."/>
            <person name="Bulat T."/>
            <person name="Smidak R."/>
            <person name="Sarate P."/>
            <person name="Gangsoo J."/>
            <person name="Sialana F."/>
            <person name="Bilban M."/>
            <person name="Lubec G."/>
        </authorList>
    </citation>
    <scope>NUCLEOTIDE SEQUENCE</scope>
    <source>
        <tissue evidence="1">Skin</tissue>
    </source>
</reference>
<accession>A0A0B7BW68</accession>
<organism evidence="1">
    <name type="scientific">Arion vulgaris</name>
    <dbReference type="NCBI Taxonomy" id="1028688"/>
    <lineage>
        <taxon>Eukaryota</taxon>
        <taxon>Metazoa</taxon>
        <taxon>Spiralia</taxon>
        <taxon>Lophotrochozoa</taxon>
        <taxon>Mollusca</taxon>
        <taxon>Gastropoda</taxon>
        <taxon>Heterobranchia</taxon>
        <taxon>Euthyneura</taxon>
        <taxon>Panpulmonata</taxon>
        <taxon>Eupulmonata</taxon>
        <taxon>Stylommatophora</taxon>
        <taxon>Helicina</taxon>
        <taxon>Arionoidea</taxon>
        <taxon>Arionidae</taxon>
        <taxon>Arion</taxon>
    </lineage>
</organism>
<protein>
    <submittedName>
        <fullName evidence="1">Uncharacterized protein</fullName>
    </submittedName>
</protein>
<proteinExistence type="predicted"/>